<keyword evidence="6 10" id="KW-1133">Transmembrane helix</keyword>
<evidence type="ECO:0000256" key="5">
    <source>
        <dbReference type="ARBA" id="ARBA00022692"/>
    </source>
</evidence>
<evidence type="ECO:0000256" key="3">
    <source>
        <dbReference type="ARBA" id="ARBA00022496"/>
    </source>
</evidence>
<dbReference type="GO" id="GO:0016020">
    <property type="term" value="C:membrane"/>
    <property type="evidence" value="ECO:0000318"/>
    <property type="project" value="GO_Central"/>
</dbReference>
<dbReference type="Gramene" id="EFJ05383">
    <property type="protein sequence ID" value="EFJ05383"/>
    <property type="gene ID" value="SELMODRAFT_431624"/>
</dbReference>
<evidence type="ECO:0000256" key="10">
    <source>
        <dbReference type="SAM" id="Phobius"/>
    </source>
</evidence>
<dbReference type="GO" id="GO:0005774">
    <property type="term" value="C:vacuolar membrane"/>
    <property type="evidence" value="ECO:0007669"/>
    <property type="project" value="UniProtKB-SubCell"/>
</dbReference>
<dbReference type="InterPro" id="IPR010770">
    <property type="entry name" value="Ecd"/>
</dbReference>
<evidence type="ECO:0000256" key="2">
    <source>
        <dbReference type="ARBA" id="ARBA00007049"/>
    </source>
</evidence>
<dbReference type="eggNOG" id="KOG2406">
    <property type="taxonomic scope" value="Eukaryota"/>
</dbReference>
<dbReference type="Pfam" id="PF07093">
    <property type="entry name" value="SGT1"/>
    <property type="match status" value="1"/>
</dbReference>
<feature type="region of interest" description="Disordered" evidence="9">
    <location>
        <begin position="55"/>
        <end position="81"/>
    </location>
</feature>
<evidence type="ECO:0000313" key="12">
    <source>
        <dbReference type="Proteomes" id="UP000001514"/>
    </source>
</evidence>
<evidence type="ECO:0000256" key="8">
    <source>
        <dbReference type="ARBA" id="ARBA00044464"/>
    </source>
</evidence>
<keyword evidence="3" id="KW-0813">Transport</keyword>
<keyword evidence="3" id="KW-0410">Iron transport</keyword>
<dbReference type="STRING" id="88036.D8TD93"/>
<evidence type="ECO:0000256" key="7">
    <source>
        <dbReference type="ARBA" id="ARBA00023136"/>
    </source>
</evidence>
<protein>
    <submittedName>
        <fullName evidence="11">Uncharacterized protein</fullName>
    </submittedName>
</protein>
<name>D8TD93_SELML</name>
<dbReference type="HOGENOM" id="CLU_837837_0_0_1"/>
<dbReference type="Pfam" id="PF01988">
    <property type="entry name" value="VIT1"/>
    <property type="match status" value="1"/>
</dbReference>
<dbReference type="EMBL" id="GL377727">
    <property type="protein sequence ID" value="EFJ05383.1"/>
    <property type="molecule type" value="Genomic_DNA"/>
</dbReference>
<sequence length="332" mass="36309">MTAMVVPMVAETIYMKSFVDKISSFEGTKVPKNDEPVSTDLEIFMHELKTALKLDNERAGDLQSGSSDSDSGEDEDLSKGEDDFMEEYPDAIQHELKNLSISKTFAQPDASGSASTAATATATGDENLPVDVDINLLKNLLDLYSSQQGLPGPASNKPTSGTVECAGSTVRYNLRPHVWTRMLLLQDPRIIYFSYQSEDLEKQLYHEAIKSPKLPNEAANQQAEGDGEVAKEDCRSSLRVAHRAPWLQALVLGANNGLVSIASLLLGVSARNSNERSIILLGIAGLITGTCSMAVGEFVSVSSQCDTKVAEIERERQQHAPGRRWRSWPRYT</sequence>
<dbReference type="GO" id="GO:0030026">
    <property type="term" value="P:intracellular manganese ion homeostasis"/>
    <property type="evidence" value="ECO:0000318"/>
    <property type="project" value="GO_Central"/>
</dbReference>
<keyword evidence="12" id="KW-1185">Reference proteome</keyword>
<keyword evidence="5 10" id="KW-0812">Transmembrane</keyword>
<dbReference type="InterPro" id="IPR008217">
    <property type="entry name" value="Ccc1_fam"/>
</dbReference>
<keyword evidence="3" id="KW-0406">Ion transport</keyword>
<reference evidence="11 12" key="1">
    <citation type="journal article" date="2011" name="Science">
        <title>The Selaginella genome identifies genetic changes associated with the evolution of vascular plants.</title>
        <authorList>
            <person name="Banks J.A."/>
            <person name="Nishiyama T."/>
            <person name="Hasebe M."/>
            <person name="Bowman J.L."/>
            <person name="Gribskov M."/>
            <person name="dePamphilis C."/>
            <person name="Albert V.A."/>
            <person name="Aono N."/>
            <person name="Aoyama T."/>
            <person name="Ambrose B.A."/>
            <person name="Ashton N.W."/>
            <person name="Axtell M.J."/>
            <person name="Barker E."/>
            <person name="Barker M.S."/>
            <person name="Bennetzen J.L."/>
            <person name="Bonawitz N.D."/>
            <person name="Chapple C."/>
            <person name="Cheng C."/>
            <person name="Correa L.G."/>
            <person name="Dacre M."/>
            <person name="DeBarry J."/>
            <person name="Dreyer I."/>
            <person name="Elias M."/>
            <person name="Engstrom E.M."/>
            <person name="Estelle M."/>
            <person name="Feng L."/>
            <person name="Finet C."/>
            <person name="Floyd S.K."/>
            <person name="Frommer W.B."/>
            <person name="Fujita T."/>
            <person name="Gramzow L."/>
            <person name="Gutensohn M."/>
            <person name="Harholt J."/>
            <person name="Hattori M."/>
            <person name="Heyl A."/>
            <person name="Hirai T."/>
            <person name="Hiwatashi Y."/>
            <person name="Ishikawa M."/>
            <person name="Iwata M."/>
            <person name="Karol K.G."/>
            <person name="Koehler B."/>
            <person name="Kolukisaoglu U."/>
            <person name="Kubo M."/>
            <person name="Kurata T."/>
            <person name="Lalonde S."/>
            <person name="Li K."/>
            <person name="Li Y."/>
            <person name="Litt A."/>
            <person name="Lyons E."/>
            <person name="Manning G."/>
            <person name="Maruyama T."/>
            <person name="Michael T.P."/>
            <person name="Mikami K."/>
            <person name="Miyazaki S."/>
            <person name="Morinaga S."/>
            <person name="Murata T."/>
            <person name="Mueller-Roeber B."/>
            <person name="Nelson D.R."/>
            <person name="Obara M."/>
            <person name="Oguri Y."/>
            <person name="Olmstead R.G."/>
            <person name="Onodera N."/>
            <person name="Petersen B.L."/>
            <person name="Pils B."/>
            <person name="Prigge M."/>
            <person name="Rensing S.A."/>
            <person name="Riano-Pachon D.M."/>
            <person name="Roberts A.W."/>
            <person name="Sato Y."/>
            <person name="Scheller H.V."/>
            <person name="Schulz B."/>
            <person name="Schulz C."/>
            <person name="Shakirov E.V."/>
            <person name="Shibagaki N."/>
            <person name="Shinohara N."/>
            <person name="Shippen D.E."/>
            <person name="Soerensen I."/>
            <person name="Sotooka R."/>
            <person name="Sugimoto N."/>
            <person name="Sugita M."/>
            <person name="Sumikawa N."/>
            <person name="Tanurdzic M."/>
            <person name="Theissen G."/>
            <person name="Ulvskov P."/>
            <person name="Wakazuki S."/>
            <person name="Weng J.K."/>
            <person name="Willats W.W."/>
            <person name="Wipf D."/>
            <person name="Wolf P.G."/>
            <person name="Yang L."/>
            <person name="Zimmer A.D."/>
            <person name="Zhu Q."/>
            <person name="Mitros T."/>
            <person name="Hellsten U."/>
            <person name="Loque D."/>
            <person name="Otillar R."/>
            <person name="Salamov A."/>
            <person name="Schmutz J."/>
            <person name="Shapiro H."/>
            <person name="Lindquist E."/>
            <person name="Lucas S."/>
            <person name="Rokhsar D."/>
            <person name="Grigoriev I.V."/>
        </authorList>
    </citation>
    <scope>NUCLEOTIDE SEQUENCE [LARGE SCALE GENOMIC DNA]</scope>
</reference>
<evidence type="ECO:0000256" key="9">
    <source>
        <dbReference type="SAM" id="MobiDB-lite"/>
    </source>
</evidence>
<evidence type="ECO:0000256" key="1">
    <source>
        <dbReference type="ARBA" id="ARBA00004128"/>
    </source>
</evidence>
<dbReference type="AlphaFoldDB" id="D8TD93"/>
<dbReference type="Proteomes" id="UP000001514">
    <property type="component" value="Unassembled WGS sequence"/>
</dbReference>
<dbReference type="PANTHER" id="PTHR13060">
    <property type="entry name" value="SGT1 PROTEIN HSGT1 SUPPRESSOR OF GCR2"/>
    <property type="match status" value="1"/>
</dbReference>
<evidence type="ECO:0000313" key="11">
    <source>
        <dbReference type="EMBL" id="EFJ05383.1"/>
    </source>
</evidence>
<comment type="subcellular location">
    <subcellularLocation>
        <location evidence="1">Vacuole membrane</location>
        <topology evidence="1">Multi-pass membrane protein</topology>
    </subcellularLocation>
</comment>
<dbReference type="KEGG" id="smo:SELMODRAFT_431624"/>
<evidence type="ECO:0000256" key="4">
    <source>
        <dbReference type="ARBA" id="ARBA00022554"/>
    </source>
</evidence>
<keyword evidence="7 10" id="KW-0472">Membrane</keyword>
<dbReference type="InParanoid" id="D8TD93"/>
<dbReference type="PANTHER" id="PTHR13060:SF0">
    <property type="entry name" value="PROTEIN ECDYSONELESS HOMOLOG"/>
    <property type="match status" value="1"/>
</dbReference>
<dbReference type="eggNOG" id="KOG4473">
    <property type="taxonomic scope" value="Eukaryota"/>
</dbReference>
<dbReference type="GO" id="GO:0005384">
    <property type="term" value="F:manganese ion transmembrane transporter activity"/>
    <property type="evidence" value="ECO:0000318"/>
    <property type="project" value="GO_Central"/>
</dbReference>
<feature type="transmembrane region" description="Helical" evidence="10">
    <location>
        <begin position="246"/>
        <end position="266"/>
    </location>
</feature>
<accession>D8TD93</accession>
<gene>
    <name evidence="11" type="ORF">SELMODRAFT_431624</name>
</gene>
<keyword evidence="4" id="KW-0926">Vacuole</keyword>
<comment type="catalytic activity">
    <reaction evidence="8">
        <text>Fe(2+)(in) = Fe(2+)(out)</text>
        <dbReference type="Rhea" id="RHEA:28486"/>
        <dbReference type="ChEBI" id="CHEBI:29033"/>
    </reaction>
    <physiologicalReaction direction="left-to-right" evidence="8">
        <dbReference type="Rhea" id="RHEA:28487"/>
    </physiologicalReaction>
</comment>
<keyword evidence="3" id="KW-0408">Iron</keyword>
<comment type="similarity">
    <text evidence="2">Belongs to the CCC1 family.</text>
</comment>
<proteinExistence type="inferred from homology"/>
<organism evidence="12">
    <name type="scientific">Selaginella moellendorffii</name>
    <name type="common">Spikemoss</name>
    <dbReference type="NCBI Taxonomy" id="88036"/>
    <lineage>
        <taxon>Eukaryota</taxon>
        <taxon>Viridiplantae</taxon>
        <taxon>Streptophyta</taxon>
        <taxon>Embryophyta</taxon>
        <taxon>Tracheophyta</taxon>
        <taxon>Lycopodiopsida</taxon>
        <taxon>Selaginellales</taxon>
        <taxon>Selaginellaceae</taxon>
        <taxon>Selaginella</taxon>
    </lineage>
</organism>
<dbReference type="GO" id="GO:0005381">
    <property type="term" value="F:iron ion transmembrane transporter activity"/>
    <property type="evidence" value="ECO:0000318"/>
    <property type="project" value="GO_Central"/>
</dbReference>
<evidence type="ECO:0000256" key="6">
    <source>
        <dbReference type="ARBA" id="ARBA00022989"/>
    </source>
</evidence>
<feature type="transmembrane region" description="Helical" evidence="10">
    <location>
        <begin position="278"/>
        <end position="299"/>
    </location>
</feature>